<dbReference type="Proteomes" id="UP000716291">
    <property type="component" value="Unassembled WGS sequence"/>
</dbReference>
<accession>A0A9P6WQY3</accession>
<gene>
    <name evidence="1" type="ORF">G6F64_015592</name>
</gene>
<evidence type="ECO:0000313" key="1">
    <source>
        <dbReference type="EMBL" id="KAG1271471.1"/>
    </source>
</evidence>
<dbReference type="AlphaFoldDB" id="A0A9P6WQY3"/>
<proteinExistence type="predicted"/>
<keyword evidence="2" id="KW-1185">Reference proteome</keyword>
<reference evidence="1" key="1">
    <citation type="journal article" date="2020" name="Microb. Genom.">
        <title>Genetic diversity of clinical and environmental Mucorales isolates obtained from an investigation of mucormycosis cases among solid organ transplant recipients.</title>
        <authorList>
            <person name="Nguyen M.H."/>
            <person name="Kaul D."/>
            <person name="Muto C."/>
            <person name="Cheng S.J."/>
            <person name="Richter R.A."/>
            <person name="Bruno V.M."/>
            <person name="Liu G."/>
            <person name="Beyhan S."/>
            <person name="Sundermann A.J."/>
            <person name="Mounaud S."/>
            <person name="Pasculle A.W."/>
            <person name="Nierman W.C."/>
            <person name="Driscoll E."/>
            <person name="Cumbie R."/>
            <person name="Clancy C.J."/>
            <person name="Dupont C.L."/>
        </authorList>
    </citation>
    <scope>NUCLEOTIDE SEQUENCE</scope>
    <source>
        <strain evidence="1">GL11</strain>
    </source>
</reference>
<name>A0A9P6WQY3_RHIOR</name>
<comment type="caution">
    <text evidence="1">The sequence shown here is derived from an EMBL/GenBank/DDBJ whole genome shotgun (WGS) entry which is preliminary data.</text>
</comment>
<organism evidence="1 2">
    <name type="scientific">Rhizopus oryzae</name>
    <name type="common">Mucormycosis agent</name>
    <name type="synonym">Rhizopus arrhizus var. delemar</name>
    <dbReference type="NCBI Taxonomy" id="64495"/>
    <lineage>
        <taxon>Eukaryota</taxon>
        <taxon>Fungi</taxon>
        <taxon>Fungi incertae sedis</taxon>
        <taxon>Mucoromycota</taxon>
        <taxon>Mucoromycotina</taxon>
        <taxon>Mucoromycetes</taxon>
        <taxon>Mucorales</taxon>
        <taxon>Mucorineae</taxon>
        <taxon>Rhizopodaceae</taxon>
        <taxon>Rhizopus</taxon>
    </lineage>
</organism>
<dbReference type="EMBL" id="JAANQT010017813">
    <property type="protein sequence ID" value="KAG1271471.1"/>
    <property type="molecule type" value="Genomic_DNA"/>
</dbReference>
<protein>
    <submittedName>
        <fullName evidence="1">Uncharacterized protein</fullName>
    </submittedName>
</protein>
<evidence type="ECO:0000313" key="2">
    <source>
        <dbReference type="Proteomes" id="UP000716291"/>
    </source>
</evidence>
<sequence length="78" mass="8742">MYTTDDVMERMAERLGTERHKEMALSVGLSETQAAPMRDLVQDVEELLAGLKPQPQVPSMNAKQRDMGLTRCRIGPVL</sequence>